<dbReference type="Gene3D" id="1.10.150.340">
    <property type="entry name" value="Pyrimidine 5'-nucleotidase (UMPH-1), N-terminal domain"/>
    <property type="match status" value="1"/>
</dbReference>
<comment type="catalytic activity">
    <reaction evidence="1 9">
        <text>a ribonucleoside 5'-phosphate + H2O = a ribonucleoside + phosphate</text>
        <dbReference type="Rhea" id="RHEA:12484"/>
        <dbReference type="ChEBI" id="CHEBI:15377"/>
        <dbReference type="ChEBI" id="CHEBI:18254"/>
        <dbReference type="ChEBI" id="CHEBI:43474"/>
        <dbReference type="ChEBI" id="CHEBI:58043"/>
        <dbReference type="EC" id="3.1.3.5"/>
    </reaction>
</comment>
<dbReference type="SFLD" id="SFLDS00003">
    <property type="entry name" value="Haloacid_Dehalogenase"/>
    <property type="match status" value="1"/>
</dbReference>
<keyword evidence="6 9" id="KW-0378">Hydrolase</keyword>
<comment type="similarity">
    <text evidence="2 9">Belongs to the pyrimidine 5'-nucleotidase family.</text>
</comment>
<comment type="subcellular location">
    <subcellularLocation>
        <location evidence="9">Cytoplasm</location>
    </subcellularLocation>
</comment>
<dbReference type="SUPFAM" id="SSF56784">
    <property type="entry name" value="HAD-like"/>
    <property type="match status" value="1"/>
</dbReference>
<evidence type="ECO:0000256" key="9">
    <source>
        <dbReference type="RuleBase" id="RU361276"/>
    </source>
</evidence>
<dbReference type="GO" id="GO:0008253">
    <property type="term" value="F:5'-nucleotidase activity"/>
    <property type="evidence" value="ECO:0007669"/>
    <property type="project" value="UniProtKB-EC"/>
</dbReference>
<evidence type="ECO:0000256" key="8">
    <source>
        <dbReference type="ARBA" id="ARBA00023080"/>
    </source>
</evidence>
<gene>
    <name evidence="10" type="primary">nt5c3</name>
    <name evidence="10" type="ORF">g.66320</name>
</gene>
<dbReference type="InterPro" id="IPR036412">
    <property type="entry name" value="HAD-like_sf"/>
</dbReference>
<dbReference type="GO" id="GO:0009117">
    <property type="term" value="P:nucleotide metabolic process"/>
    <property type="evidence" value="ECO:0007669"/>
    <property type="project" value="UniProtKB-KW"/>
</dbReference>
<accession>A0A146LXQ4</accession>
<dbReference type="InterPro" id="IPR006434">
    <property type="entry name" value="Pyrimidine_nucleotidase_eu"/>
</dbReference>
<proteinExistence type="inferred from homology"/>
<evidence type="ECO:0000256" key="1">
    <source>
        <dbReference type="ARBA" id="ARBA00000815"/>
    </source>
</evidence>
<protein>
    <recommendedName>
        <fullName evidence="3 9">5'-nucleotidase</fullName>
        <ecNumber evidence="3 9">3.1.3.5</ecNumber>
    </recommendedName>
</protein>
<dbReference type="AlphaFoldDB" id="A0A146LXQ4"/>
<dbReference type="GO" id="GO:0005737">
    <property type="term" value="C:cytoplasm"/>
    <property type="evidence" value="ECO:0007669"/>
    <property type="project" value="UniProtKB-SubCell"/>
</dbReference>
<name>A0A146LXQ4_LYGHE</name>
<evidence type="ECO:0000256" key="2">
    <source>
        <dbReference type="ARBA" id="ARBA00008389"/>
    </source>
</evidence>
<keyword evidence="5 9" id="KW-0547">Nucleotide-binding</keyword>
<keyword evidence="4" id="KW-0479">Metal-binding</keyword>
<evidence type="ECO:0000313" key="10">
    <source>
        <dbReference type="EMBL" id="JAQ12353.1"/>
    </source>
</evidence>
<dbReference type="Gene3D" id="3.40.50.1000">
    <property type="entry name" value="HAD superfamily/HAD-like"/>
    <property type="match status" value="1"/>
</dbReference>
<dbReference type="NCBIfam" id="TIGR01544">
    <property type="entry name" value="HAD-SF-IE"/>
    <property type="match status" value="1"/>
</dbReference>
<dbReference type="PANTHER" id="PTHR13045:SF0">
    <property type="entry name" value="7-METHYLGUANOSINE PHOSPHATE-SPECIFIC 5'-NUCLEOTIDASE"/>
    <property type="match status" value="1"/>
</dbReference>
<evidence type="ECO:0000256" key="7">
    <source>
        <dbReference type="ARBA" id="ARBA00022842"/>
    </source>
</evidence>
<evidence type="ECO:0000256" key="4">
    <source>
        <dbReference type="ARBA" id="ARBA00022723"/>
    </source>
</evidence>
<dbReference type="EC" id="3.1.3.5" evidence="3 9"/>
<dbReference type="GO" id="GO:0000166">
    <property type="term" value="F:nucleotide binding"/>
    <property type="evidence" value="ECO:0007669"/>
    <property type="project" value="UniProtKB-KW"/>
</dbReference>
<reference evidence="10" key="1">
    <citation type="journal article" date="2016" name="Gigascience">
        <title>De novo construction of an expanded transcriptome assembly for the western tarnished plant bug, Lygus hesperus.</title>
        <authorList>
            <person name="Tassone E.E."/>
            <person name="Geib S.M."/>
            <person name="Hall B."/>
            <person name="Fabrick J.A."/>
            <person name="Brent C.S."/>
            <person name="Hull J.J."/>
        </authorList>
    </citation>
    <scope>NUCLEOTIDE SEQUENCE</scope>
</reference>
<evidence type="ECO:0000256" key="6">
    <source>
        <dbReference type="ARBA" id="ARBA00022801"/>
    </source>
</evidence>
<dbReference type="EMBL" id="GDHC01006276">
    <property type="protein sequence ID" value="JAQ12353.1"/>
    <property type="molecule type" value="Transcribed_RNA"/>
</dbReference>
<evidence type="ECO:0000256" key="5">
    <source>
        <dbReference type="ARBA" id="ARBA00022741"/>
    </source>
</evidence>
<sequence length="290" mass="33166">MTEQIVIPQLEADHVKMKDKDAVYQKIHRMVKDGKEKLQIITDFDRTLSKYHHNGESTKSSYGVFEAIPILPPAFLEGTSQLYKKFRAIEDDPKMTIADKLPHMEDWWKKSEELYIGMPCSEKLIDQAVTDSNVHLRTGSESAFARLQKERVPVLVFSAGLGDIVVAILKRHNILYDNVHVVSNFFKIDNEKVAGFDGELIHVYNKNQHAIENTSYFKDLAHHPNIILMGDSLGDANMNEGVQDQGEVLKIGFLSIHIEEYLPQYLEHFDIVLLDDQTMDVFNALLDKIL</sequence>
<organism evidence="10">
    <name type="scientific">Lygus hesperus</name>
    <name type="common">Western plant bug</name>
    <dbReference type="NCBI Taxonomy" id="30085"/>
    <lineage>
        <taxon>Eukaryota</taxon>
        <taxon>Metazoa</taxon>
        <taxon>Ecdysozoa</taxon>
        <taxon>Arthropoda</taxon>
        <taxon>Hexapoda</taxon>
        <taxon>Insecta</taxon>
        <taxon>Pterygota</taxon>
        <taxon>Neoptera</taxon>
        <taxon>Paraneoptera</taxon>
        <taxon>Hemiptera</taxon>
        <taxon>Heteroptera</taxon>
        <taxon>Panheteroptera</taxon>
        <taxon>Cimicomorpha</taxon>
        <taxon>Miridae</taxon>
        <taxon>Mirini</taxon>
        <taxon>Lygus</taxon>
    </lineage>
</organism>
<dbReference type="PANTHER" id="PTHR13045">
    <property type="entry name" value="5'-NUCLEOTIDASE"/>
    <property type="match status" value="1"/>
</dbReference>
<keyword evidence="9" id="KW-0963">Cytoplasm</keyword>
<dbReference type="GO" id="GO:0000287">
    <property type="term" value="F:magnesium ion binding"/>
    <property type="evidence" value="ECO:0007669"/>
    <property type="project" value="InterPro"/>
</dbReference>
<dbReference type="SFLD" id="SFLDG01128">
    <property type="entry name" value="C1.4:_5'-Nucleotidase_Like"/>
    <property type="match status" value="1"/>
</dbReference>
<dbReference type="FunFam" id="3.40.50.1000:FF:000032">
    <property type="entry name" value="Cytosolic 5-nucleotidase 3-like"/>
    <property type="match status" value="1"/>
</dbReference>
<dbReference type="Pfam" id="PF05822">
    <property type="entry name" value="UMPH-1"/>
    <property type="match status" value="1"/>
</dbReference>
<keyword evidence="8 9" id="KW-0546">Nucleotide metabolism</keyword>
<dbReference type="FunFam" id="1.10.150.340:FF:000001">
    <property type="entry name" value="Cytosolic 5-nucleotidase 3-like"/>
    <property type="match status" value="1"/>
</dbReference>
<dbReference type="InterPro" id="IPR023214">
    <property type="entry name" value="HAD_sf"/>
</dbReference>
<keyword evidence="7" id="KW-0460">Magnesium</keyword>
<evidence type="ECO:0000256" key="3">
    <source>
        <dbReference type="ARBA" id="ARBA00012643"/>
    </source>
</evidence>